<evidence type="ECO:0000313" key="12">
    <source>
        <dbReference type="Proteomes" id="UP000834106"/>
    </source>
</evidence>
<keyword evidence="6 10" id="KW-1133">Transmembrane helix</keyword>
<keyword evidence="8 10" id="KW-0472">Membrane</keyword>
<keyword evidence="5" id="KW-0201">Cytochrome c-type biogenesis</keyword>
<evidence type="ECO:0000256" key="8">
    <source>
        <dbReference type="ARBA" id="ARBA00023136"/>
    </source>
</evidence>
<dbReference type="GO" id="GO:0020037">
    <property type="term" value="F:heme binding"/>
    <property type="evidence" value="ECO:0007669"/>
    <property type="project" value="InterPro"/>
</dbReference>
<keyword evidence="2" id="KW-0349">Heme</keyword>
<keyword evidence="4" id="KW-0479">Metal-binding</keyword>
<dbReference type="PANTHER" id="PTHR34128">
    <property type="entry name" value="CYTOCHROME C-TYPE BIOGENESIS PROTEIN CCME HOMOLOG, MITOCHONDRIAL"/>
    <property type="match status" value="1"/>
</dbReference>
<evidence type="ECO:0000256" key="5">
    <source>
        <dbReference type="ARBA" id="ARBA00022748"/>
    </source>
</evidence>
<evidence type="ECO:0000256" key="9">
    <source>
        <dbReference type="SAM" id="MobiDB-lite"/>
    </source>
</evidence>
<dbReference type="Gene3D" id="2.40.50.140">
    <property type="entry name" value="Nucleic acid-binding proteins"/>
    <property type="match status" value="1"/>
</dbReference>
<dbReference type="Pfam" id="PF03100">
    <property type="entry name" value="CcmE"/>
    <property type="match status" value="1"/>
</dbReference>
<comment type="subcellular location">
    <subcellularLocation>
        <location evidence="1">Membrane</location>
    </subcellularLocation>
</comment>
<evidence type="ECO:0000256" key="4">
    <source>
        <dbReference type="ARBA" id="ARBA00022723"/>
    </source>
</evidence>
<dbReference type="Proteomes" id="UP000834106">
    <property type="component" value="Chromosome 14"/>
</dbReference>
<dbReference type="InterPro" id="IPR004329">
    <property type="entry name" value="CcmE"/>
</dbReference>
<organism evidence="11 12">
    <name type="scientific">Fraxinus pennsylvanica</name>
    <dbReference type="NCBI Taxonomy" id="56036"/>
    <lineage>
        <taxon>Eukaryota</taxon>
        <taxon>Viridiplantae</taxon>
        <taxon>Streptophyta</taxon>
        <taxon>Embryophyta</taxon>
        <taxon>Tracheophyta</taxon>
        <taxon>Spermatophyta</taxon>
        <taxon>Magnoliopsida</taxon>
        <taxon>eudicotyledons</taxon>
        <taxon>Gunneridae</taxon>
        <taxon>Pentapetalae</taxon>
        <taxon>asterids</taxon>
        <taxon>lamiids</taxon>
        <taxon>Lamiales</taxon>
        <taxon>Oleaceae</taxon>
        <taxon>Oleeae</taxon>
        <taxon>Fraxinus</taxon>
    </lineage>
</organism>
<evidence type="ECO:0000256" key="6">
    <source>
        <dbReference type="ARBA" id="ARBA00022989"/>
    </source>
</evidence>
<proteinExistence type="inferred from homology"/>
<dbReference type="GO" id="GO:0017004">
    <property type="term" value="P:cytochrome complex assembly"/>
    <property type="evidence" value="ECO:0007669"/>
    <property type="project" value="UniProtKB-KW"/>
</dbReference>
<evidence type="ECO:0000256" key="7">
    <source>
        <dbReference type="ARBA" id="ARBA00023004"/>
    </source>
</evidence>
<dbReference type="InterPro" id="IPR012340">
    <property type="entry name" value="NA-bd_OB-fold"/>
</dbReference>
<dbReference type="GO" id="GO:0017003">
    <property type="term" value="P:protein-heme linkage"/>
    <property type="evidence" value="ECO:0007669"/>
    <property type="project" value="InterPro"/>
</dbReference>
<dbReference type="InterPro" id="IPR036127">
    <property type="entry name" value="CcmE-like_sf"/>
</dbReference>
<dbReference type="SUPFAM" id="SSF82093">
    <property type="entry name" value="Heme chaperone CcmE"/>
    <property type="match status" value="1"/>
</dbReference>
<feature type="transmembrane region" description="Helical" evidence="10">
    <location>
        <begin position="104"/>
        <end position="125"/>
    </location>
</feature>
<evidence type="ECO:0000313" key="11">
    <source>
        <dbReference type="EMBL" id="CAI9776665.1"/>
    </source>
</evidence>
<feature type="region of interest" description="Disordered" evidence="9">
    <location>
        <begin position="273"/>
        <end position="294"/>
    </location>
</feature>
<gene>
    <name evidence="11" type="ORF">FPE_LOCUS24095</name>
</gene>
<keyword evidence="12" id="KW-1185">Reference proteome</keyword>
<dbReference type="AlphaFoldDB" id="A0AAD2E6I9"/>
<dbReference type="GO" id="GO:0046872">
    <property type="term" value="F:metal ion binding"/>
    <property type="evidence" value="ECO:0007669"/>
    <property type="project" value="UniProtKB-KW"/>
</dbReference>
<sequence length="294" mass="33728">MASRFTPHLLRCRHWLHHHHHHHHHHHPLSLLRHHFTTSSTTVFPKPHPLYSLLKFHEPPILAHSRQPFLPFNLRFLSTRSIRPARTNKPDIGARARQLQNRRLWTYAITFSCIAGFIVIVLNQFQDQLVFYITPTDALQKYNSNPSKSKFRLGGLVLENSVAQLPSSPETQFVITDLITDILVKYEGSLPDLFREGHSVVVEGFIKPFDEEIKKKEEGILRNSNKLGITEKARGLECFFAATEVLAKHDEKYMPAEVASAIEKNKKKLIEEEKSREEAWSNAKPTTNADGATA</sequence>
<feature type="compositionally biased region" description="Polar residues" evidence="9">
    <location>
        <begin position="283"/>
        <end position="294"/>
    </location>
</feature>
<evidence type="ECO:0000256" key="3">
    <source>
        <dbReference type="ARBA" id="ARBA00022692"/>
    </source>
</evidence>
<evidence type="ECO:0000256" key="1">
    <source>
        <dbReference type="ARBA" id="ARBA00004370"/>
    </source>
</evidence>
<dbReference type="PANTHER" id="PTHR34128:SF2">
    <property type="entry name" value="CYTOCHROME C-TYPE BIOGENESIS PROTEIN CCME HOMOLOG, MITOCHONDRIAL"/>
    <property type="match status" value="1"/>
</dbReference>
<dbReference type="EMBL" id="OU503049">
    <property type="protein sequence ID" value="CAI9776665.1"/>
    <property type="molecule type" value="Genomic_DNA"/>
</dbReference>
<keyword evidence="3 10" id="KW-0812">Transmembrane</keyword>
<evidence type="ECO:0000256" key="10">
    <source>
        <dbReference type="SAM" id="Phobius"/>
    </source>
</evidence>
<reference evidence="11" key="1">
    <citation type="submission" date="2023-05" db="EMBL/GenBank/DDBJ databases">
        <authorList>
            <person name="Huff M."/>
        </authorList>
    </citation>
    <scope>NUCLEOTIDE SEQUENCE</scope>
</reference>
<dbReference type="GO" id="GO:0005886">
    <property type="term" value="C:plasma membrane"/>
    <property type="evidence" value="ECO:0007669"/>
    <property type="project" value="InterPro"/>
</dbReference>
<evidence type="ECO:0000256" key="2">
    <source>
        <dbReference type="ARBA" id="ARBA00022617"/>
    </source>
</evidence>
<protein>
    <submittedName>
        <fullName evidence="11">Uncharacterized protein</fullName>
    </submittedName>
</protein>
<keyword evidence="7" id="KW-0408">Iron</keyword>
<accession>A0AAD2E6I9</accession>
<name>A0AAD2E6I9_9LAMI</name>
<dbReference type="HAMAP" id="MF_01959">
    <property type="entry name" value="CcmE"/>
    <property type="match status" value="1"/>
</dbReference>